<organism evidence="3 4">
    <name type="scientific">Halopseudomonas formosensis</name>
    <dbReference type="NCBI Taxonomy" id="1002526"/>
    <lineage>
        <taxon>Bacteria</taxon>
        <taxon>Pseudomonadati</taxon>
        <taxon>Pseudomonadota</taxon>
        <taxon>Gammaproteobacteria</taxon>
        <taxon>Pseudomonadales</taxon>
        <taxon>Pseudomonadaceae</taxon>
        <taxon>Halopseudomonas</taxon>
    </lineage>
</organism>
<reference evidence="3 4" key="1">
    <citation type="submission" date="2016-10" db="EMBL/GenBank/DDBJ databases">
        <authorList>
            <person name="de Groot N.N."/>
        </authorList>
    </citation>
    <scope>NUCLEOTIDE SEQUENCE [LARGE SCALE GENOMIC DNA]</scope>
    <source>
        <strain evidence="3 4">JCM 18415</strain>
    </source>
</reference>
<dbReference type="SUPFAM" id="SSF110087">
    <property type="entry name" value="DR1885-like metal-binding protein"/>
    <property type="match status" value="1"/>
</dbReference>
<protein>
    <submittedName>
        <fullName evidence="3">Uncharacterized protein</fullName>
    </submittedName>
</protein>
<proteinExistence type="predicted"/>
<feature type="chain" id="PRO_5043579387" evidence="2">
    <location>
        <begin position="22"/>
        <end position="165"/>
    </location>
</feature>
<feature type="region of interest" description="Disordered" evidence="1">
    <location>
        <begin position="144"/>
        <end position="165"/>
    </location>
</feature>
<dbReference type="InterPro" id="IPR058248">
    <property type="entry name" value="Lxx211020-like"/>
</dbReference>
<evidence type="ECO:0000313" key="3">
    <source>
        <dbReference type="EMBL" id="SFQ86269.1"/>
    </source>
</evidence>
<sequence>MRILASTLLLLGSSLIGMVHAHDYQAGDLRVQHPWSRPLPPVSPTGAAYMVIENHGQQPDALIGVSTPIAGHAELHEHVHQGDLMKMQQIERVEIAPGDRVEFVPGGYHVMLFDLRQPLTADTAYALTLEFERAGALEVEVRVHEQPSPAADRAVHDHHGQGHHH</sequence>
<dbReference type="InterPro" id="IPR036182">
    <property type="entry name" value="PCuAC_sf"/>
</dbReference>
<dbReference type="OrthoDB" id="9796962at2"/>
<evidence type="ECO:0000313" key="4">
    <source>
        <dbReference type="Proteomes" id="UP000242815"/>
    </source>
</evidence>
<evidence type="ECO:0000256" key="1">
    <source>
        <dbReference type="SAM" id="MobiDB-lite"/>
    </source>
</evidence>
<evidence type="ECO:0000256" key="2">
    <source>
        <dbReference type="SAM" id="SignalP"/>
    </source>
</evidence>
<keyword evidence="2" id="KW-0732">Signal</keyword>
<accession>A0A1I6BZC3</accession>
<dbReference type="STRING" id="1002526.SAMN05216578_10959"/>
<feature type="signal peptide" evidence="2">
    <location>
        <begin position="1"/>
        <end position="21"/>
    </location>
</feature>
<dbReference type="Gene3D" id="2.60.40.1890">
    <property type="entry name" value="PCu(A)C copper chaperone"/>
    <property type="match status" value="1"/>
</dbReference>
<dbReference type="PANTHER" id="PTHR36302:SF1">
    <property type="entry name" value="COPPER CHAPERONE PCU(A)C"/>
    <property type="match status" value="1"/>
</dbReference>
<dbReference type="Pfam" id="PF04314">
    <property type="entry name" value="PCuAC"/>
    <property type="match status" value="1"/>
</dbReference>
<dbReference type="Proteomes" id="UP000242815">
    <property type="component" value="Unassembled WGS sequence"/>
</dbReference>
<name>A0A1I6BZC3_9GAMM</name>
<dbReference type="InterPro" id="IPR007410">
    <property type="entry name" value="LpqE-like"/>
</dbReference>
<dbReference type="EMBL" id="FOYD01000009">
    <property type="protein sequence ID" value="SFQ86269.1"/>
    <property type="molecule type" value="Genomic_DNA"/>
</dbReference>
<gene>
    <name evidence="3" type="ORF">SAMN05216578_10959</name>
</gene>
<dbReference type="AlphaFoldDB" id="A0A1I6BZC3"/>
<feature type="compositionally biased region" description="Basic and acidic residues" evidence="1">
    <location>
        <begin position="153"/>
        <end position="165"/>
    </location>
</feature>
<dbReference type="PANTHER" id="PTHR36302">
    <property type="entry name" value="BLR7088 PROTEIN"/>
    <property type="match status" value="1"/>
</dbReference>